<dbReference type="AlphaFoldDB" id="A0A9Q0FHR3"/>
<keyword evidence="4" id="KW-1185">Reference proteome</keyword>
<proteinExistence type="predicted"/>
<organism evidence="3 4">
    <name type="scientific">Turnera subulata</name>
    <dbReference type="NCBI Taxonomy" id="218843"/>
    <lineage>
        <taxon>Eukaryota</taxon>
        <taxon>Viridiplantae</taxon>
        <taxon>Streptophyta</taxon>
        <taxon>Embryophyta</taxon>
        <taxon>Tracheophyta</taxon>
        <taxon>Spermatophyta</taxon>
        <taxon>Magnoliopsida</taxon>
        <taxon>eudicotyledons</taxon>
        <taxon>Gunneridae</taxon>
        <taxon>Pentapetalae</taxon>
        <taxon>rosids</taxon>
        <taxon>fabids</taxon>
        <taxon>Malpighiales</taxon>
        <taxon>Passifloraceae</taxon>
        <taxon>Turnera</taxon>
    </lineage>
</organism>
<evidence type="ECO:0000313" key="4">
    <source>
        <dbReference type="Proteomes" id="UP001141552"/>
    </source>
</evidence>
<evidence type="ECO:0000313" key="3">
    <source>
        <dbReference type="EMBL" id="KAJ4830964.1"/>
    </source>
</evidence>
<dbReference type="EMBL" id="JAKUCV010005483">
    <property type="protein sequence ID" value="KAJ4830964.1"/>
    <property type="molecule type" value="Genomic_DNA"/>
</dbReference>
<protein>
    <recommendedName>
        <fullName evidence="2">DUF4283 domain-containing protein</fullName>
    </recommendedName>
</protein>
<dbReference type="InterPro" id="IPR025558">
    <property type="entry name" value="DUF4283"/>
</dbReference>
<keyword evidence="1" id="KW-0812">Transmembrane</keyword>
<gene>
    <name evidence="3" type="ORF">Tsubulata_032485</name>
</gene>
<dbReference type="PANTHER" id="PTHR31286">
    <property type="entry name" value="GLYCINE-RICH CELL WALL STRUCTURAL PROTEIN 1.8-LIKE"/>
    <property type="match status" value="1"/>
</dbReference>
<evidence type="ECO:0000259" key="2">
    <source>
        <dbReference type="Pfam" id="PF14111"/>
    </source>
</evidence>
<comment type="caution">
    <text evidence="3">The sequence shown here is derived from an EMBL/GenBank/DDBJ whole genome shotgun (WGS) entry which is preliminary data.</text>
</comment>
<keyword evidence="1" id="KW-1133">Transmembrane helix</keyword>
<reference evidence="3" key="1">
    <citation type="submission" date="2022-02" db="EMBL/GenBank/DDBJ databases">
        <authorList>
            <person name="Henning P.M."/>
            <person name="McCubbin A.G."/>
            <person name="Shore J.S."/>
        </authorList>
    </citation>
    <scope>NUCLEOTIDE SEQUENCE</scope>
    <source>
        <strain evidence="3">F60SS</strain>
        <tissue evidence="3">Leaves</tissue>
    </source>
</reference>
<evidence type="ECO:0000256" key="1">
    <source>
        <dbReference type="SAM" id="Phobius"/>
    </source>
</evidence>
<name>A0A9Q0FHR3_9ROSI</name>
<accession>A0A9Q0FHR3</accession>
<dbReference type="InterPro" id="IPR040256">
    <property type="entry name" value="At4g02000-like"/>
</dbReference>
<reference evidence="3" key="2">
    <citation type="journal article" date="2023" name="Plants (Basel)">
        <title>Annotation of the Turnera subulata (Passifloraceae) Draft Genome Reveals the S-Locus Evolved after the Divergence of Turneroideae from Passifloroideae in a Stepwise Manner.</title>
        <authorList>
            <person name="Henning P.M."/>
            <person name="Roalson E.H."/>
            <person name="Mir W."/>
            <person name="McCubbin A.G."/>
            <person name="Shore J.S."/>
        </authorList>
    </citation>
    <scope>NUCLEOTIDE SEQUENCE</scope>
    <source>
        <strain evidence="3">F60SS</strain>
    </source>
</reference>
<sequence>MASCESLPPSLTFDSSDHHRESASMALDLNRLDALFQASSHIQQSLKGKNVASSVVVPIQVPEGSSSISATALDLPDARVPPRKIDLGISSSGHKPVTAQPSASSITPSWTNIVQNKMVQSLEFVQPIITDNILKIPFHLLNIGRKKYSLCLIGQFMGSPPKMGLIQAMAMRLWGRQSPVSVVPYTEGLYLPQFSDESSLTRALYGGPWHIGGIPLLLRKWEAGIGLVDFSTSLIPVWVQHKKVPFELLTKEGLSYLLLSLMVVLALLTFHTLGNPNFVIFATNGAIILWLVPSKSLMFNGFPKL</sequence>
<keyword evidence="1" id="KW-0472">Membrane</keyword>
<feature type="domain" description="DUF4283" evidence="2">
    <location>
        <begin position="148"/>
        <end position="225"/>
    </location>
</feature>
<dbReference type="Pfam" id="PF14111">
    <property type="entry name" value="DUF4283"/>
    <property type="match status" value="1"/>
</dbReference>
<feature type="transmembrane region" description="Helical" evidence="1">
    <location>
        <begin position="278"/>
        <end position="299"/>
    </location>
</feature>
<feature type="transmembrane region" description="Helical" evidence="1">
    <location>
        <begin position="253"/>
        <end position="272"/>
    </location>
</feature>
<dbReference type="Proteomes" id="UP001141552">
    <property type="component" value="Unassembled WGS sequence"/>
</dbReference>
<dbReference type="OrthoDB" id="1751344at2759"/>
<dbReference type="PANTHER" id="PTHR31286:SF180">
    <property type="entry name" value="OS10G0362600 PROTEIN"/>
    <property type="match status" value="1"/>
</dbReference>